<dbReference type="RefSeq" id="XP_014665486.1">
    <property type="nucleotide sequence ID" value="XM_014810000.1"/>
</dbReference>
<name>A0ABM1DZW5_PRICU</name>
<feature type="transmembrane region" description="Helical" evidence="1">
    <location>
        <begin position="50"/>
        <end position="72"/>
    </location>
</feature>
<dbReference type="GeneID" id="106807606"/>
<feature type="transmembrane region" description="Helical" evidence="1">
    <location>
        <begin position="150"/>
        <end position="169"/>
    </location>
</feature>
<proteinExistence type="predicted"/>
<feature type="transmembrane region" description="Helical" evidence="1">
    <location>
        <begin position="87"/>
        <end position="107"/>
    </location>
</feature>
<organism evidence="2 3">
    <name type="scientific">Priapulus caudatus</name>
    <name type="common">Priapulid worm</name>
    <dbReference type="NCBI Taxonomy" id="37621"/>
    <lineage>
        <taxon>Eukaryota</taxon>
        <taxon>Metazoa</taxon>
        <taxon>Ecdysozoa</taxon>
        <taxon>Scalidophora</taxon>
        <taxon>Priapulida</taxon>
        <taxon>Priapulimorpha</taxon>
        <taxon>Priapulimorphida</taxon>
        <taxon>Priapulidae</taxon>
        <taxon>Priapulus</taxon>
    </lineage>
</organism>
<keyword evidence="1" id="KW-0472">Membrane</keyword>
<feature type="transmembrane region" description="Helical" evidence="1">
    <location>
        <begin position="12"/>
        <end position="38"/>
    </location>
</feature>
<gene>
    <name evidence="3" type="primary">LOC106807606</name>
</gene>
<keyword evidence="1" id="KW-1133">Transmembrane helix</keyword>
<evidence type="ECO:0000256" key="1">
    <source>
        <dbReference type="SAM" id="Phobius"/>
    </source>
</evidence>
<keyword evidence="2" id="KW-1185">Reference proteome</keyword>
<sequence>MSGFGSDAVLWYSNIALVAVSGLVVIVSVVVGVVVGRCKVNSDCRSVQKFVLSLLVEAGIGAFLPGIIYSFVQVMKWEWLPQLCGGLTWSFTAVVFLQAATAASAILDRIYAVHWEFRYKYFVNQAQAVSILGAVSLPTIAPYRTLVEHVAIWVLTAKGLLLAMIVILGDSRYRRFACSCKRRTASSPGRRN</sequence>
<keyword evidence="1" id="KW-0812">Transmembrane</keyword>
<reference evidence="3" key="1">
    <citation type="submission" date="2025-08" db="UniProtKB">
        <authorList>
            <consortium name="RefSeq"/>
        </authorList>
    </citation>
    <scope>IDENTIFICATION</scope>
</reference>
<dbReference type="Proteomes" id="UP000695022">
    <property type="component" value="Unplaced"/>
</dbReference>
<evidence type="ECO:0000313" key="2">
    <source>
        <dbReference type="Proteomes" id="UP000695022"/>
    </source>
</evidence>
<accession>A0ABM1DZW5</accession>
<protein>
    <submittedName>
        <fullName evidence="3">Uncharacterized protein LOC106807606</fullName>
    </submittedName>
</protein>
<evidence type="ECO:0000313" key="3">
    <source>
        <dbReference type="RefSeq" id="XP_014665486.1"/>
    </source>
</evidence>